<protein>
    <recommendedName>
        <fullName evidence="3">Lipocalin-like domain-containing protein</fullName>
    </recommendedName>
</protein>
<evidence type="ECO:0000313" key="1">
    <source>
        <dbReference type="EMBL" id="RYM33478.1"/>
    </source>
</evidence>
<proteinExistence type="predicted"/>
<keyword evidence="2" id="KW-1185">Reference proteome</keyword>
<evidence type="ECO:0008006" key="3">
    <source>
        <dbReference type="Google" id="ProtNLM"/>
    </source>
</evidence>
<sequence length="145" mass="17136">MKTLNHFFITIVLLTGIIFTGCEKDIEAPNDECSKLIGEWEWSYSTAGFGFPIKTPKTEDYNQSIKFDKNGKHYLFIDEEISQVSQFFFKISPSIYETGNDYLIYYFNDKDYKKEISHSFEFADNRTLVLSEQCYDCYSHVYLRK</sequence>
<accession>A0A4Q4KKH5</accession>
<dbReference type="AlphaFoldDB" id="A0A4Q4KKH5"/>
<organism evidence="1 2">
    <name type="scientific">Brumimicrobium glaciale</name>
    <dbReference type="NCBI Taxonomy" id="200475"/>
    <lineage>
        <taxon>Bacteria</taxon>
        <taxon>Pseudomonadati</taxon>
        <taxon>Bacteroidota</taxon>
        <taxon>Flavobacteriia</taxon>
        <taxon>Flavobacteriales</taxon>
        <taxon>Crocinitomicaceae</taxon>
        <taxon>Brumimicrobium</taxon>
    </lineage>
</organism>
<reference evidence="1 2" key="1">
    <citation type="submission" date="2019-02" db="EMBL/GenBank/DDBJ databases">
        <title>Genome sequence of the sea-ice species Brumimicrobium glaciale.</title>
        <authorList>
            <person name="Bowman J.P."/>
        </authorList>
    </citation>
    <scope>NUCLEOTIDE SEQUENCE [LARGE SCALE GENOMIC DNA]</scope>
    <source>
        <strain evidence="1 2">IC156</strain>
    </source>
</reference>
<dbReference type="RefSeq" id="WP_130093938.1">
    <property type="nucleotide sequence ID" value="NZ_SETE01000004.1"/>
</dbReference>
<name>A0A4Q4KKH5_9FLAO</name>
<dbReference type="Proteomes" id="UP000293952">
    <property type="component" value="Unassembled WGS sequence"/>
</dbReference>
<evidence type="ECO:0000313" key="2">
    <source>
        <dbReference type="Proteomes" id="UP000293952"/>
    </source>
</evidence>
<comment type="caution">
    <text evidence="1">The sequence shown here is derived from an EMBL/GenBank/DDBJ whole genome shotgun (WGS) entry which is preliminary data.</text>
</comment>
<dbReference type="OrthoDB" id="1118927at2"/>
<dbReference type="PROSITE" id="PS51257">
    <property type="entry name" value="PROKAR_LIPOPROTEIN"/>
    <property type="match status" value="1"/>
</dbReference>
<dbReference type="EMBL" id="SETE01000004">
    <property type="protein sequence ID" value="RYM33478.1"/>
    <property type="molecule type" value="Genomic_DNA"/>
</dbReference>
<gene>
    <name evidence="1" type="ORF">ERX46_11100</name>
</gene>